<reference evidence="2" key="1">
    <citation type="journal article" date="2015" name="Nature">
        <title>Complex archaea that bridge the gap between prokaryotes and eukaryotes.</title>
        <authorList>
            <person name="Spang A."/>
            <person name="Saw J.H."/>
            <person name="Jorgensen S.L."/>
            <person name="Zaremba-Niedzwiedzka K."/>
            <person name="Martijn J."/>
            <person name="Lind A.E."/>
            <person name="van Eijk R."/>
            <person name="Schleper C."/>
            <person name="Guy L."/>
            <person name="Ettema T.J."/>
        </authorList>
    </citation>
    <scope>NUCLEOTIDE SEQUENCE</scope>
</reference>
<sequence length="491" mass="53705">MVRIRSQAATDAIELARAKVTGPEPEPQLGKQTASQGRVSTFGGGRFDIPGFGNTRGTIRTYKLMRQNPTIALARMAATAPIRAADYAFVGKNATDEQVELIQSMIEPQLPALIRNALFALDYGNKSFEKQYEFRDFKTESGRTRPTLWLRRLNPLSIDATQIVVNPKGTFLGLRNKDTNLAAANSFVYTHDGEDCDLHGRPRHENIRLNAWQPWADTLRRLGQYVTKASGVIPIVRYVPGEVRDIGGAKQEAHDMARQLIRQLGSGEGVIHPVVFAPWAEDLMQEGKFNLSDLLAWKIEFLEVKPGHGTEFIQMLKYYDALMLRGWLVPERAAVEGTEGTKAEAGVHGDLMTLVAEDVLSELLQQINDFIVDPVLALNFGPDARGSVVIEAAPLVDKRALLVREIVKAVLINPANTDILLATADLSAMVDQQGIPAASNNKLILPRGRPSDDLPDLNIPGEVEKVLGPKLGRRSFSLVGNGAGGGNGNGR</sequence>
<dbReference type="InterPro" id="IPR009279">
    <property type="entry name" value="Portal_Mu"/>
</dbReference>
<dbReference type="EMBL" id="LAZR01005247">
    <property type="protein sequence ID" value="KKN01556.1"/>
    <property type="molecule type" value="Genomic_DNA"/>
</dbReference>
<organism evidence="2">
    <name type="scientific">marine sediment metagenome</name>
    <dbReference type="NCBI Taxonomy" id="412755"/>
    <lineage>
        <taxon>unclassified sequences</taxon>
        <taxon>metagenomes</taxon>
        <taxon>ecological metagenomes</taxon>
    </lineage>
</organism>
<dbReference type="AlphaFoldDB" id="A0A0F9PKG8"/>
<feature type="region of interest" description="Disordered" evidence="1">
    <location>
        <begin position="18"/>
        <end position="38"/>
    </location>
</feature>
<protein>
    <recommendedName>
        <fullName evidence="3">Phage portal protein</fullName>
    </recommendedName>
</protein>
<gene>
    <name evidence="2" type="ORF">LCGC14_1126540</name>
</gene>
<name>A0A0F9PKG8_9ZZZZ</name>
<accession>A0A0F9PKG8</accession>
<comment type="caution">
    <text evidence="2">The sequence shown here is derived from an EMBL/GenBank/DDBJ whole genome shotgun (WGS) entry which is preliminary data.</text>
</comment>
<dbReference type="Pfam" id="PF06074">
    <property type="entry name" value="Portal_Mu"/>
    <property type="match status" value="1"/>
</dbReference>
<evidence type="ECO:0008006" key="3">
    <source>
        <dbReference type="Google" id="ProtNLM"/>
    </source>
</evidence>
<evidence type="ECO:0000313" key="2">
    <source>
        <dbReference type="EMBL" id="KKN01556.1"/>
    </source>
</evidence>
<proteinExistence type="predicted"/>
<evidence type="ECO:0000256" key="1">
    <source>
        <dbReference type="SAM" id="MobiDB-lite"/>
    </source>
</evidence>